<dbReference type="PANTHER" id="PTHR11960:SF18">
    <property type="entry name" value="EUKARYOTIC TRANSLATION INITIATION FACTOR 4E HOMOLOGOUS PROTEIN, ISOFORM B"/>
    <property type="match status" value="1"/>
</dbReference>
<reference evidence="3 4" key="1">
    <citation type="submission" date="2016-07" db="EMBL/GenBank/DDBJ databases">
        <title>Pervasive Adenine N6-methylation of Active Genes in Fungi.</title>
        <authorList>
            <consortium name="DOE Joint Genome Institute"/>
            <person name="Mondo S.J."/>
            <person name="Dannebaum R.O."/>
            <person name="Kuo R.C."/>
            <person name="Labutti K."/>
            <person name="Haridas S."/>
            <person name="Kuo A."/>
            <person name="Salamov A."/>
            <person name="Ahrendt S.R."/>
            <person name="Lipzen A."/>
            <person name="Sullivan W."/>
            <person name="Andreopoulos W.B."/>
            <person name="Clum A."/>
            <person name="Lindquist E."/>
            <person name="Daum C."/>
            <person name="Ramamoorthy G.K."/>
            <person name="Gryganskyi A."/>
            <person name="Culley D."/>
            <person name="Magnuson J.K."/>
            <person name="James T.Y."/>
            <person name="O'Malley M.A."/>
            <person name="Stajich J.E."/>
            <person name="Spatafora J.W."/>
            <person name="Visel A."/>
            <person name="Grigoriev I.V."/>
        </authorList>
    </citation>
    <scope>NUCLEOTIDE SEQUENCE [LARGE SCALE GENOMIC DNA]</scope>
    <source>
        <strain evidence="3 4">JEL800</strain>
    </source>
</reference>
<dbReference type="SUPFAM" id="SSF55418">
    <property type="entry name" value="eIF4e-like"/>
    <property type="match status" value="1"/>
</dbReference>
<comment type="similarity">
    <text evidence="1">Belongs to the eukaryotic initiation factor 4E family.</text>
</comment>
<accession>A0A1Y2CBN5</accession>
<dbReference type="Gene3D" id="3.30.760.10">
    <property type="entry name" value="RNA Cap, Translation Initiation Factor Eif4e"/>
    <property type="match status" value="1"/>
</dbReference>
<dbReference type="GO" id="GO:0003743">
    <property type="term" value="F:translation initiation factor activity"/>
    <property type="evidence" value="ECO:0007669"/>
    <property type="project" value="UniProtKB-KW"/>
</dbReference>
<proteinExistence type="inferred from homology"/>
<keyword evidence="1 3" id="KW-0396">Initiation factor</keyword>
<evidence type="ECO:0000313" key="4">
    <source>
        <dbReference type="Proteomes" id="UP000193642"/>
    </source>
</evidence>
<name>A0A1Y2CBN5_9FUNG</name>
<keyword evidence="1" id="KW-0648">Protein biosynthesis</keyword>
<dbReference type="EMBL" id="MCGO01000022">
    <property type="protein sequence ID" value="ORY44307.1"/>
    <property type="molecule type" value="Genomic_DNA"/>
</dbReference>
<dbReference type="STRING" id="329046.A0A1Y2CBN5"/>
<organism evidence="3 4">
    <name type="scientific">Rhizoclosmatium globosum</name>
    <dbReference type="NCBI Taxonomy" id="329046"/>
    <lineage>
        <taxon>Eukaryota</taxon>
        <taxon>Fungi</taxon>
        <taxon>Fungi incertae sedis</taxon>
        <taxon>Chytridiomycota</taxon>
        <taxon>Chytridiomycota incertae sedis</taxon>
        <taxon>Chytridiomycetes</taxon>
        <taxon>Chytridiales</taxon>
        <taxon>Chytriomycetaceae</taxon>
        <taxon>Rhizoclosmatium</taxon>
    </lineage>
</organism>
<keyword evidence="1" id="KW-0694">RNA-binding</keyword>
<gene>
    <name evidence="3" type="ORF">BCR33DRAFT_753775</name>
</gene>
<dbReference type="OrthoDB" id="2117175at2759"/>
<evidence type="ECO:0000256" key="1">
    <source>
        <dbReference type="RuleBase" id="RU004374"/>
    </source>
</evidence>
<evidence type="ECO:0000256" key="2">
    <source>
        <dbReference type="SAM" id="MobiDB-lite"/>
    </source>
</evidence>
<protein>
    <submittedName>
        <fullName evidence="3">Eukaryotic translation initiation factor 4E</fullName>
    </submittedName>
</protein>
<dbReference type="InterPro" id="IPR001040">
    <property type="entry name" value="TIF_eIF_4E"/>
</dbReference>
<dbReference type="PANTHER" id="PTHR11960">
    <property type="entry name" value="EUKARYOTIC TRANSLATION INITIATION FACTOR 4E RELATED"/>
    <property type="match status" value="1"/>
</dbReference>
<comment type="caution">
    <text evidence="3">The sequence shown here is derived from an EMBL/GenBank/DDBJ whole genome shotgun (WGS) entry which is preliminary data.</text>
</comment>
<dbReference type="GO" id="GO:0000340">
    <property type="term" value="F:RNA 7-methylguanosine cap binding"/>
    <property type="evidence" value="ECO:0007669"/>
    <property type="project" value="TreeGrafter"/>
</dbReference>
<feature type="region of interest" description="Disordered" evidence="2">
    <location>
        <begin position="26"/>
        <end position="60"/>
    </location>
</feature>
<dbReference type="InterPro" id="IPR023398">
    <property type="entry name" value="TIF_eIF4e-like"/>
</dbReference>
<feature type="compositionally biased region" description="Low complexity" evidence="2">
    <location>
        <begin position="33"/>
        <end position="53"/>
    </location>
</feature>
<sequence>MIDPTTTYPLQHSWVFWTMHKEPKRKDPQRLDSVSSVTSTTTGVETAGSGSESKGPSYSDSITKVCTFSTVAEFWMGYSHVKRPSDLAVASDLFLFKDGLRPTWEDQPTGGKWIVRLKKGLASRYWVLALIGEQFDVGDEICGAVISMRHQEDILSVWNQTAESGRVNLKIRDTLKRVLNLPSNCIMEYKAHQASITDQSSYRNTALFL</sequence>
<keyword evidence="4" id="KW-1185">Reference proteome</keyword>
<evidence type="ECO:0000313" key="3">
    <source>
        <dbReference type="EMBL" id="ORY44307.1"/>
    </source>
</evidence>
<dbReference type="AlphaFoldDB" id="A0A1Y2CBN5"/>
<dbReference type="Proteomes" id="UP000193642">
    <property type="component" value="Unassembled WGS sequence"/>
</dbReference>
<dbReference type="GO" id="GO:0016281">
    <property type="term" value="C:eukaryotic translation initiation factor 4F complex"/>
    <property type="evidence" value="ECO:0007669"/>
    <property type="project" value="TreeGrafter"/>
</dbReference>
<dbReference type="Pfam" id="PF01652">
    <property type="entry name" value="IF4E"/>
    <property type="match status" value="1"/>
</dbReference>